<accession>A0A158JKN3</accession>
<dbReference type="GO" id="GO:0016787">
    <property type="term" value="F:hydrolase activity"/>
    <property type="evidence" value="ECO:0007669"/>
    <property type="project" value="UniProtKB-KW"/>
</dbReference>
<dbReference type="EMBL" id="FCON02000043">
    <property type="protein sequence ID" value="SAL69424.1"/>
    <property type="molecule type" value="Genomic_DNA"/>
</dbReference>
<dbReference type="Pfam" id="PF00561">
    <property type="entry name" value="Abhydrolase_1"/>
    <property type="match status" value="1"/>
</dbReference>
<keyword evidence="1 3" id="KW-0378">Hydrolase</keyword>
<dbReference type="InterPro" id="IPR050266">
    <property type="entry name" value="AB_hydrolase_sf"/>
</dbReference>
<gene>
    <name evidence="3" type="ORF">AWB68_03948</name>
</gene>
<dbReference type="GO" id="GO:0016020">
    <property type="term" value="C:membrane"/>
    <property type="evidence" value="ECO:0007669"/>
    <property type="project" value="TreeGrafter"/>
</dbReference>
<reference evidence="3" key="1">
    <citation type="submission" date="2016-01" db="EMBL/GenBank/DDBJ databases">
        <authorList>
            <person name="Peeters C."/>
        </authorList>
    </citation>
    <scope>NUCLEOTIDE SEQUENCE [LARGE SCALE GENOMIC DNA]</scope>
    <source>
        <strain evidence="3">LMG 22940</strain>
    </source>
</reference>
<evidence type="ECO:0000313" key="4">
    <source>
        <dbReference type="Proteomes" id="UP000054770"/>
    </source>
</evidence>
<dbReference type="AlphaFoldDB" id="A0A158JKN3"/>
<proteinExistence type="predicted"/>
<dbReference type="OrthoDB" id="9793083at2"/>
<feature type="domain" description="AB hydrolase-1" evidence="2">
    <location>
        <begin position="21"/>
        <end position="245"/>
    </location>
</feature>
<evidence type="ECO:0000313" key="3">
    <source>
        <dbReference type="EMBL" id="SAL69424.1"/>
    </source>
</evidence>
<dbReference type="Proteomes" id="UP000054770">
    <property type="component" value="Unassembled WGS sequence"/>
</dbReference>
<sequence>MQVTINGIDTRYVLSNEGGGPWLTFIHQLAGDLSVWDQQAGYFRDKYTVLRYDLRGHGETALSPEAFSIEQLSDDLAELLHKLGAPSTHVVGLSIGGMVAQQFAADHAALVDTLTVVGAPAFTPEEARPTFAQRAASVRENGTASIVEGTLERWLTADFRRRHPEVVEPVSETIMRTPSEGFARAAEAVCNFDVRNKLALVAKPTLVVAGKHDTGTPYAASKLIADAVPGARFETLDAAHLSPIESSTQFTALLETFLRSSV</sequence>
<dbReference type="Gene3D" id="3.40.50.1820">
    <property type="entry name" value="alpha/beta hydrolase"/>
    <property type="match status" value="1"/>
</dbReference>
<dbReference type="PRINTS" id="PR00111">
    <property type="entry name" value="ABHYDROLASE"/>
</dbReference>
<organism evidence="3 4">
    <name type="scientific">Caballeronia choica</name>
    <dbReference type="NCBI Taxonomy" id="326476"/>
    <lineage>
        <taxon>Bacteria</taxon>
        <taxon>Pseudomonadati</taxon>
        <taxon>Pseudomonadota</taxon>
        <taxon>Betaproteobacteria</taxon>
        <taxon>Burkholderiales</taxon>
        <taxon>Burkholderiaceae</taxon>
        <taxon>Caballeronia</taxon>
    </lineage>
</organism>
<dbReference type="SUPFAM" id="SSF53474">
    <property type="entry name" value="alpha/beta-Hydrolases"/>
    <property type="match status" value="1"/>
</dbReference>
<evidence type="ECO:0000256" key="1">
    <source>
        <dbReference type="ARBA" id="ARBA00022801"/>
    </source>
</evidence>
<protein>
    <submittedName>
        <fullName evidence="3">Lactone hydrolase</fullName>
    </submittedName>
</protein>
<evidence type="ECO:0000259" key="2">
    <source>
        <dbReference type="Pfam" id="PF00561"/>
    </source>
</evidence>
<dbReference type="PANTHER" id="PTHR43798:SF31">
    <property type="entry name" value="AB HYDROLASE SUPERFAMILY PROTEIN YCLE"/>
    <property type="match status" value="1"/>
</dbReference>
<comment type="caution">
    <text evidence="3">The sequence shown here is derived from an EMBL/GenBank/DDBJ whole genome shotgun (WGS) entry which is preliminary data.</text>
</comment>
<keyword evidence="4" id="KW-1185">Reference proteome</keyword>
<dbReference type="PANTHER" id="PTHR43798">
    <property type="entry name" value="MONOACYLGLYCEROL LIPASE"/>
    <property type="match status" value="1"/>
</dbReference>
<name>A0A158JKN3_9BURK</name>
<dbReference type="RefSeq" id="WP_087646030.1">
    <property type="nucleotide sequence ID" value="NZ_FCON02000043.1"/>
</dbReference>
<dbReference type="InterPro" id="IPR029058">
    <property type="entry name" value="AB_hydrolase_fold"/>
</dbReference>
<dbReference type="InterPro" id="IPR000073">
    <property type="entry name" value="AB_hydrolase_1"/>
</dbReference>